<sequence>MAVDEGRVKIEKYDGKQPEGMKNEDWAILDRQALGVIRLTLSRNVAFNIAKEKTTAGLMAALSSIWNTTVTTFSSSSGNNKLKFDHVRDLVLSEEIQQRESGEALSSSALHTESRGRTSERNSNRGRSKSKRGKSRTGKKDFTYYNCGKKGHFKRYYRALKKDTGAQESTNMIEETGDDMILSVNITSPAFGIPLLAVKVTTLGMASSHSVTGGVYKAREQIHRRMAGRRLLEILHMPFFIVIPHVISVRPPDSNDIFDALVWRWNLEHQFTIKSPYVFLMEADSCGCALYPNPPTLASLVLIFIHGLNKTSTCNNPYVMEISLGPVFLLLSFGKSGNKGMIMSLRAPLIEQIRSFIGHHLKQYRISCWTSETTCDCSNVDSATPRMDVFKH</sequence>
<comment type="caution">
    <text evidence="2">The sequence shown here is derived from an EMBL/GenBank/DDBJ whole genome shotgun (WGS) entry which is preliminary data.</text>
</comment>
<gene>
    <name evidence="2" type="ORF">F3Y22_tig00111201pilonHSYRG00030</name>
</gene>
<organism evidence="2 3">
    <name type="scientific">Hibiscus syriacus</name>
    <name type="common">Rose of Sharon</name>
    <dbReference type="NCBI Taxonomy" id="106335"/>
    <lineage>
        <taxon>Eukaryota</taxon>
        <taxon>Viridiplantae</taxon>
        <taxon>Streptophyta</taxon>
        <taxon>Embryophyta</taxon>
        <taxon>Tracheophyta</taxon>
        <taxon>Spermatophyta</taxon>
        <taxon>Magnoliopsida</taxon>
        <taxon>eudicotyledons</taxon>
        <taxon>Gunneridae</taxon>
        <taxon>Pentapetalae</taxon>
        <taxon>rosids</taxon>
        <taxon>malvids</taxon>
        <taxon>Malvales</taxon>
        <taxon>Malvaceae</taxon>
        <taxon>Malvoideae</taxon>
        <taxon>Hibiscus</taxon>
    </lineage>
</organism>
<accession>A0A6A2YW35</accession>
<reference evidence="2" key="1">
    <citation type="submission" date="2019-09" db="EMBL/GenBank/DDBJ databases">
        <title>Draft genome information of white flower Hibiscus syriacus.</title>
        <authorList>
            <person name="Kim Y.-M."/>
        </authorList>
    </citation>
    <scope>NUCLEOTIDE SEQUENCE [LARGE SCALE GENOMIC DNA]</scope>
    <source>
        <strain evidence="2">YM2019G1</strain>
    </source>
</reference>
<feature type="compositionally biased region" description="Basic residues" evidence="1">
    <location>
        <begin position="124"/>
        <end position="137"/>
    </location>
</feature>
<name>A0A6A2YW35_HIBSY</name>
<protein>
    <submittedName>
        <fullName evidence="2">ORF65c</fullName>
    </submittedName>
</protein>
<proteinExistence type="predicted"/>
<evidence type="ECO:0000256" key="1">
    <source>
        <dbReference type="SAM" id="MobiDB-lite"/>
    </source>
</evidence>
<keyword evidence="3" id="KW-1185">Reference proteome</keyword>
<dbReference type="Proteomes" id="UP000436088">
    <property type="component" value="Unassembled WGS sequence"/>
</dbReference>
<evidence type="ECO:0000313" key="3">
    <source>
        <dbReference type="Proteomes" id="UP000436088"/>
    </source>
</evidence>
<dbReference type="EMBL" id="VEPZ02001266">
    <property type="protein sequence ID" value="KAE8683520.1"/>
    <property type="molecule type" value="Genomic_DNA"/>
</dbReference>
<dbReference type="AntiFam" id="ANF00029">
    <property type="entry name" value="Antisense to 16S rRNA"/>
</dbReference>
<feature type="region of interest" description="Disordered" evidence="1">
    <location>
        <begin position="98"/>
        <end position="143"/>
    </location>
</feature>
<dbReference type="AlphaFoldDB" id="A0A6A2YW35"/>
<evidence type="ECO:0000313" key="2">
    <source>
        <dbReference type="EMBL" id="KAE8683520.1"/>
    </source>
</evidence>
<feature type="compositionally biased region" description="Basic and acidic residues" evidence="1">
    <location>
        <begin position="112"/>
        <end position="123"/>
    </location>
</feature>